<dbReference type="PANTHER" id="PTHR43346:SF1">
    <property type="entry name" value="QUERCETIN 2,3-DIOXYGENASE-RELATED"/>
    <property type="match status" value="1"/>
</dbReference>
<dbReference type="InterPro" id="IPR052538">
    <property type="entry name" value="Flavonoid_dioxygenase-like"/>
</dbReference>
<dbReference type="CDD" id="cd20281">
    <property type="entry name" value="cupin_QDO_C"/>
    <property type="match status" value="1"/>
</dbReference>
<dbReference type="VEuPathDB" id="FungiDB:FOMG_09442"/>
<dbReference type="AlphaFoldDB" id="A0A420MDF5"/>
<dbReference type="CDD" id="cd02215">
    <property type="entry name" value="cupin_QDO_N_C"/>
    <property type="match status" value="1"/>
</dbReference>
<evidence type="ECO:0000313" key="3">
    <source>
        <dbReference type="Proteomes" id="UP000285084"/>
    </source>
</evidence>
<accession>A0A420MDF5</accession>
<dbReference type="VEuPathDB" id="FungiDB:FOZG_14554"/>
<dbReference type="Proteomes" id="UP000285084">
    <property type="component" value="Unassembled WGS sequence"/>
</dbReference>
<feature type="chain" id="PRO_5019251440" description="Quercetin 2,3-dioxygenase" evidence="1">
    <location>
        <begin position="20"/>
        <end position="385"/>
    </location>
</feature>
<gene>
    <name evidence="2" type="ORF">BFJ69_g15697</name>
</gene>
<organism evidence="2 3">
    <name type="scientific">Fusarium oxysporum</name>
    <name type="common">Fusarium vascular wilt</name>
    <dbReference type="NCBI Taxonomy" id="5507"/>
    <lineage>
        <taxon>Eukaryota</taxon>
        <taxon>Fungi</taxon>
        <taxon>Dikarya</taxon>
        <taxon>Ascomycota</taxon>
        <taxon>Pezizomycotina</taxon>
        <taxon>Sordariomycetes</taxon>
        <taxon>Hypocreomycetidae</taxon>
        <taxon>Hypocreales</taxon>
        <taxon>Nectriaceae</taxon>
        <taxon>Fusarium</taxon>
        <taxon>Fusarium oxysporum species complex</taxon>
    </lineage>
</organism>
<feature type="signal peptide" evidence="1">
    <location>
        <begin position="1"/>
        <end position="19"/>
    </location>
</feature>
<dbReference type="EMBL" id="MRCX01000324">
    <property type="protein sequence ID" value="RKK66109.1"/>
    <property type="molecule type" value="Genomic_DNA"/>
</dbReference>
<dbReference type="PANTHER" id="PTHR43346">
    <property type="entry name" value="LIGAND BINDING DOMAIN PROTEIN, PUTATIVE (AFU_ORTHOLOGUE AFUA_6G14370)-RELATED"/>
    <property type="match status" value="1"/>
</dbReference>
<dbReference type="InterPro" id="IPR014710">
    <property type="entry name" value="RmlC-like_jellyroll"/>
</dbReference>
<dbReference type="Gene3D" id="2.60.120.10">
    <property type="entry name" value="Jelly Rolls"/>
    <property type="match status" value="2"/>
</dbReference>
<evidence type="ECO:0000256" key="1">
    <source>
        <dbReference type="SAM" id="SignalP"/>
    </source>
</evidence>
<evidence type="ECO:0008006" key="4">
    <source>
        <dbReference type="Google" id="ProtNLM"/>
    </source>
</evidence>
<evidence type="ECO:0000313" key="2">
    <source>
        <dbReference type="EMBL" id="RKK66109.1"/>
    </source>
</evidence>
<comment type="caution">
    <text evidence="2">The sequence shown here is derived from an EMBL/GenBank/DDBJ whole genome shotgun (WGS) entry which is preliminary data.</text>
</comment>
<dbReference type="InterPro" id="IPR011051">
    <property type="entry name" value="RmlC_Cupin_sf"/>
</dbReference>
<reference evidence="2 3" key="1">
    <citation type="journal article" date="2018" name="Sci. Rep.">
        <title>Characterisation of pathogen-specific regions and novel effector candidates in Fusarium oxysporum f. sp. cepae.</title>
        <authorList>
            <person name="Armitage A.D."/>
            <person name="Taylor A."/>
            <person name="Sobczyk M.K."/>
            <person name="Baxter L."/>
            <person name="Greenfield B.P."/>
            <person name="Bates H.J."/>
            <person name="Wilson F."/>
            <person name="Jackson A.C."/>
            <person name="Ott S."/>
            <person name="Harrison R.J."/>
            <person name="Clarkson J.P."/>
        </authorList>
    </citation>
    <scope>NUCLEOTIDE SEQUENCE [LARGE SCALE GENOMIC DNA]</scope>
    <source>
        <strain evidence="2 3">Fo_A13</strain>
    </source>
</reference>
<protein>
    <recommendedName>
        <fullName evidence="4">Quercetin 2,3-dioxygenase</fullName>
    </recommendedName>
</protein>
<proteinExistence type="predicted"/>
<dbReference type="SUPFAM" id="SSF51182">
    <property type="entry name" value="RmlC-like cupins"/>
    <property type="match status" value="1"/>
</dbReference>
<name>A0A420MDF5_FUSOX</name>
<keyword evidence="1" id="KW-0732">Signal</keyword>
<sequence>MKPSVAVGLLLSAAHVGFGFPHKAHLPSLYVDIAPQSPRPYVIAKDGGEAVRVGSEVDRFLVTGNSSGGAFSFIPANGPYNTALNVVPHMHKKHYESFYCSKGRALIWAKSNTTESSNLDEEGRLFAQGDYAAIPPNTVHAFEFVDPDTEWLVVFVPGGTLEDLLATIKDGVYPSPIGSEYNPDPAIVNKTGGNPAVLESLLNAPETFDNYPQLDFTPRRDFVDGIAGSGNWHNGSNTLAGNSKTPNFIANNFGPKFLNEEDGVFKIITPLVTGNQTDDQFTMGTITLSKLLPNQTATEATAKYATGLHLQEGELTVEVDQYETAQLIDGDLIFLPQGTTFRFFASAPETKFLYVIGGPDGLDYELLQNSKSWEFASYPQYPSDE</sequence>